<protein>
    <submittedName>
        <fullName evidence="9">MFS transporter</fullName>
    </submittedName>
</protein>
<evidence type="ECO:0000256" key="3">
    <source>
        <dbReference type="ARBA" id="ARBA00022475"/>
    </source>
</evidence>
<dbReference type="PROSITE" id="PS50850">
    <property type="entry name" value="MFS"/>
    <property type="match status" value="1"/>
</dbReference>
<dbReference type="InterPro" id="IPR005829">
    <property type="entry name" value="Sugar_transporter_CS"/>
</dbReference>
<dbReference type="Proteomes" id="UP001141259">
    <property type="component" value="Unassembled WGS sequence"/>
</dbReference>
<accession>A0A9X3A2P7</accession>
<evidence type="ECO:0000256" key="2">
    <source>
        <dbReference type="ARBA" id="ARBA00022448"/>
    </source>
</evidence>
<feature type="transmembrane region" description="Helical" evidence="7">
    <location>
        <begin position="65"/>
        <end position="83"/>
    </location>
</feature>
<reference evidence="9" key="1">
    <citation type="submission" date="2022-08" db="EMBL/GenBank/DDBJ databases">
        <authorList>
            <person name="Tistechok S."/>
            <person name="Samborskyy M."/>
            <person name="Roman I."/>
        </authorList>
    </citation>
    <scope>NUCLEOTIDE SEQUENCE</scope>
    <source>
        <strain evidence="9">DSM 103496</strain>
    </source>
</reference>
<sequence length="433" mass="42154">MVLATAQFLVVLSTSIVNVALPSIRAGLRLSPAGMSWVVNAYVLAFGALLLLGGRAADVLGRRRVFLAGLGVFTTAALVAGLAPSAPVLVAARAVQGFGAAALAPAALSLVVALYPTGRALAVWGAVSGAGGAAGVLLGGVLTSAFGWPSVFIAVVPVGVVVGVATLAAVPADTGSGAKGVDVPGALTVTAGLSALVWALSGGGPWLFGAAVVLLTAFVVVEHRTANPLVPLRLFTTGGVGAASVGMTVVGAVWVGLFFFLPLYQQQVLGFTPLAAGLTQLPLSLSNIAAAALAPRLAAGVGGRAGLAGALAVLATGLAWLGRARVDGTFTADVLGPSLLIGAGLGTAFVLLTAAAVDGVPAPDLGLAGGLTNATRQVGGAVGLAVLSAVAAARTGGATDPASLANGYRAAFLTAAALITILIPFSLYKGQSR</sequence>
<evidence type="ECO:0000313" key="10">
    <source>
        <dbReference type="Proteomes" id="UP001141259"/>
    </source>
</evidence>
<dbReference type="EMBL" id="JANYMP010000009">
    <property type="protein sequence ID" value="MCS7479308.1"/>
    <property type="molecule type" value="Genomic_DNA"/>
</dbReference>
<feature type="transmembrane region" description="Helical" evidence="7">
    <location>
        <begin position="234"/>
        <end position="261"/>
    </location>
</feature>
<keyword evidence="6 7" id="KW-0472">Membrane</keyword>
<evidence type="ECO:0000256" key="1">
    <source>
        <dbReference type="ARBA" id="ARBA00004651"/>
    </source>
</evidence>
<dbReference type="GO" id="GO:0005886">
    <property type="term" value="C:plasma membrane"/>
    <property type="evidence" value="ECO:0007669"/>
    <property type="project" value="UniProtKB-SubCell"/>
</dbReference>
<feature type="transmembrane region" description="Helical" evidence="7">
    <location>
        <begin position="95"/>
        <end position="115"/>
    </location>
</feature>
<dbReference type="PROSITE" id="PS00216">
    <property type="entry name" value="SUGAR_TRANSPORT_1"/>
    <property type="match status" value="1"/>
</dbReference>
<organism evidence="9 10">
    <name type="scientific">Umezawaea endophytica</name>
    <dbReference type="NCBI Taxonomy" id="1654476"/>
    <lineage>
        <taxon>Bacteria</taxon>
        <taxon>Bacillati</taxon>
        <taxon>Actinomycetota</taxon>
        <taxon>Actinomycetes</taxon>
        <taxon>Pseudonocardiales</taxon>
        <taxon>Pseudonocardiaceae</taxon>
        <taxon>Umezawaea</taxon>
    </lineage>
</organism>
<feature type="transmembrane region" description="Helical" evidence="7">
    <location>
        <begin position="273"/>
        <end position="293"/>
    </location>
</feature>
<dbReference type="PANTHER" id="PTHR42718:SF46">
    <property type="entry name" value="BLR6921 PROTEIN"/>
    <property type="match status" value="1"/>
</dbReference>
<feature type="transmembrane region" description="Helical" evidence="7">
    <location>
        <begin position="408"/>
        <end position="428"/>
    </location>
</feature>
<dbReference type="InterPro" id="IPR011701">
    <property type="entry name" value="MFS"/>
</dbReference>
<dbReference type="PANTHER" id="PTHR42718">
    <property type="entry name" value="MAJOR FACILITATOR SUPERFAMILY MULTIDRUG TRANSPORTER MFSC"/>
    <property type="match status" value="1"/>
</dbReference>
<feature type="transmembrane region" description="Helical" evidence="7">
    <location>
        <begin position="122"/>
        <end position="142"/>
    </location>
</feature>
<keyword evidence="2" id="KW-0813">Transport</keyword>
<dbReference type="SUPFAM" id="SSF103473">
    <property type="entry name" value="MFS general substrate transporter"/>
    <property type="match status" value="1"/>
</dbReference>
<evidence type="ECO:0000259" key="8">
    <source>
        <dbReference type="PROSITE" id="PS50850"/>
    </source>
</evidence>
<evidence type="ECO:0000256" key="6">
    <source>
        <dbReference type="ARBA" id="ARBA00023136"/>
    </source>
</evidence>
<keyword evidence="3" id="KW-1003">Cell membrane</keyword>
<feature type="transmembrane region" description="Helical" evidence="7">
    <location>
        <begin position="334"/>
        <end position="357"/>
    </location>
</feature>
<name>A0A9X3A2P7_9PSEU</name>
<dbReference type="InterPro" id="IPR020846">
    <property type="entry name" value="MFS_dom"/>
</dbReference>
<dbReference type="RefSeq" id="WP_259624810.1">
    <property type="nucleotide sequence ID" value="NZ_JANYMP010000009.1"/>
</dbReference>
<evidence type="ECO:0000256" key="7">
    <source>
        <dbReference type="SAM" id="Phobius"/>
    </source>
</evidence>
<comment type="caution">
    <text evidence="9">The sequence shown here is derived from an EMBL/GenBank/DDBJ whole genome shotgun (WGS) entry which is preliminary data.</text>
</comment>
<keyword evidence="4 7" id="KW-0812">Transmembrane</keyword>
<dbReference type="Gene3D" id="1.20.1720.10">
    <property type="entry name" value="Multidrug resistance protein D"/>
    <property type="match status" value="1"/>
</dbReference>
<keyword evidence="5 7" id="KW-1133">Transmembrane helix</keyword>
<feature type="domain" description="Major facilitator superfamily (MFS) profile" evidence="8">
    <location>
        <begin position="1"/>
        <end position="433"/>
    </location>
</feature>
<evidence type="ECO:0000256" key="5">
    <source>
        <dbReference type="ARBA" id="ARBA00022989"/>
    </source>
</evidence>
<dbReference type="AlphaFoldDB" id="A0A9X3A2P7"/>
<dbReference type="InterPro" id="IPR036259">
    <property type="entry name" value="MFS_trans_sf"/>
</dbReference>
<comment type="subcellular location">
    <subcellularLocation>
        <location evidence="1">Cell membrane</location>
        <topology evidence="1">Multi-pass membrane protein</topology>
    </subcellularLocation>
</comment>
<feature type="transmembrane region" description="Helical" evidence="7">
    <location>
        <begin position="305"/>
        <end position="322"/>
    </location>
</feature>
<feature type="transmembrane region" description="Helical" evidence="7">
    <location>
        <begin position="148"/>
        <end position="169"/>
    </location>
</feature>
<proteinExistence type="predicted"/>
<feature type="transmembrane region" description="Helical" evidence="7">
    <location>
        <begin position="206"/>
        <end position="222"/>
    </location>
</feature>
<dbReference type="Gene3D" id="1.20.1250.20">
    <property type="entry name" value="MFS general substrate transporter like domains"/>
    <property type="match status" value="1"/>
</dbReference>
<gene>
    <name evidence="9" type="ORF">NZH93_20795</name>
</gene>
<dbReference type="Pfam" id="PF07690">
    <property type="entry name" value="MFS_1"/>
    <property type="match status" value="1"/>
</dbReference>
<dbReference type="GO" id="GO:0022857">
    <property type="term" value="F:transmembrane transporter activity"/>
    <property type="evidence" value="ECO:0007669"/>
    <property type="project" value="InterPro"/>
</dbReference>
<feature type="transmembrane region" description="Helical" evidence="7">
    <location>
        <begin position="32"/>
        <end position="53"/>
    </location>
</feature>
<keyword evidence="10" id="KW-1185">Reference proteome</keyword>
<evidence type="ECO:0000313" key="9">
    <source>
        <dbReference type="EMBL" id="MCS7479308.1"/>
    </source>
</evidence>
<evidence type="ECO:0000256" key="4">
    <source>
        <dbReference type="ARBA" id="ARBA00022692"/>
    </source>
</evidence>